<keyword evidence="4" id="KW-1185">Reference proteome</keyword>
<organism evidence="3 4">
    <name type="scientific">Sphingomonas mollis</name>
    <dbReference type="NCBI Taxonomy" id="2795726"/>
    <lineage>
        <taxon>Bacteria</taxon>
        <taxon>Pseudomonadati</taxon>
        <taxon>Pseudomonadota</taxon>
        <taxon>Alphaproteobacteria</taxon>
        <taxon>Sphingomonadales</taxon>
        <taxon>Sphingomonadaceae</taxon>
        <taxon>Sphingomonas</taxon>
    </lineage>
</organism>
<evidence type="ECO:0000256" key="1">
    <source>
        <dbReference type="ARBA" id="ARBA00022500"/>
    </source>
</evidence>
<dbReference type="Gene3D" id="1.10.287.950">
    <property type="entry name" value="Methyl-accepting chemotaxis protein"/>
    <property type="match status" value="1"/>
</dbReference>
<dbReference type="Proteomes" id="UP000640426">
    <property type="component" value="Unassembled WGS sequence"/>
</dbReference>
<proteinExistence type="inferred from homology"/>
<evidence type="ECO:0000313" key="4">
    <source>
        <dbReference type="Proteomes" id="UP000640426"/>
    </source>
</evidence>
<gene>
    <name evidence="3" type="ORF">JAO74_00005</name>
</gene>
<feature type="non-terminal residue" evidence="3">
    <location>
        <position position="1"/>
    </location>
</feature>
<dbReference type="InterPro" id="IPR051310">
    <property type="entry name" value="MCP_chemotaxis"/>
</dbReference>
<reference evidence="4" key="1">
    <citation type="submission" date="2020-12" db="EMBL/GenBank/DDBJ databases">
        <title>Hymenobacter sp.</title>
        <authorList>
            <person name="Kim M.K."/>
        </authorList>
    </citation>
    <scope>NUCLEOTIDE SEQUENCE [LARGE SCALE GENOMIC DNA]</scope>
    <source>
        <strain evidence="4">BT553</strain>
    </source>
</reference>
<evidence type="ECO:0000313" key="3">
    <source>
        <dbReference type="EMBL" id="MBJ6120163.1"/>
    </source>
</evidence>
<protein>
    <submittedName>
        <fullName evidence="3">Methyl-accepting chemotaxis protein</fullName>
    </submittedName>
</protein>
<comment type="similarity">
    <text evidence="2">Belongs to the methyl-accepting chemotaxis (MCP) protein family.</text>
</comment>
<sequence>SAAITQISAAIGTMDQSTQQNAAMVEETSAAARNLASEVGNLADQAGRFKVAQGGGRSAPARKPDYVTPGAYTSPIKPLPAAAIPAMVRADDDWKSF</sequence>
<dbReference type="PANTHER" id="PTHR43531:SF11">
    <property type="entry name" value="METHYL-ACCEPTING CHEMOTAXIS PROTEIN 3"/>
    <property type="match status" value="1"/>
</dbReference>
<dbReference type="SUPFAM" id="SSF58104">
    <property type="entry name" value="Methyl-accepting chemotaxis protein (MCP) signaling domain"/>
    <property type="match status" value="1"/>
</dbReference>
<dbReference type="EMBL" id="JAELXS010000001">
    <property type="protein sequence ID" value="MBJ6120163.1"/>
    <property type="molecule type" value="Genomic_DNA"/>
</dbReference>
<name>A0ABS0XJE0_9SPHN</name>
<comment type="caution">
    <text evidence="3">The sequence shown here is derived from an EMBL/GenBank/DDBJ whole genome shotgun (WGS) entry which is preliminary data.</text>
</comment>
<keyword evidence="1" id="KW-0145">Chemotaxis</keyword>
<evidence type="ECO:0000256" key="2">
    <source>
        <dbReference type="ARBA" id="ARBA00029447"/>
    </source>
</evidence>
<dbReference type="PANTHER" id="PTHR43531">
    <property type="entry name" value="PROTEIN ICFG"/>
    <property type="match status" value="1"/>
</dbReference>
<accession>A0ABS0XJE0</accession>